<keyword evidence="4" id="KW-1185">Reference proteome</keyword>
<feature type="compositionally biased region" description="Low complexity" evidence="1">
    <location>
        <begin position="642"/>
        <end position="662"/>
    </location>
</feature>
<feature type="compositionally biased region" description="Basic and acidic residues" evidence="1">
    <location>
        <begin position="1400"/>
        <end position="1429"/>
    </location>
</feature>
<gene>
    <name evidence="3" type="primary">AUGUSTUS-3.0.2_09813</name>
    <name evidence="3" type="ORF">TcasGA2_TC009813</name>
</gene>
<dbReference type="Proteomes" id="UP000007266">
    <property type="component" value="Linkage group 7"/>
</dbReference>
<feature type="region of interest" description="Disordered" evidence="1">
    <location>
        <begin position="957"/>
        <end position="979"/>
    </location>
</feature>
<feature type="compositionally biased region" description="Polar residues" evidence="1">
    <location>
        <begin position="713"/>
        <end position="727"/>
    </location>
</feature>
<feature type="compositionally biased region" description="Basic and acidic residues" evidence="1">
    <location>
        <begin position="38"/>
        <end position="49"/>
    </location>
</feature>
<feature type="compositionally biased region" description="Low complexity" evidence="1">
    <location>
        <begin position="965"/>
        <end position="979"/>
    </location>
</feature>
<feature type="compositionally biased region" description="Low complexity" evidence="1">
    <location>
        <begin position="700"/>
        <end position="711"/>
    </location>
</feature>
<reference evidence="3 4" key="1">
    <citation type="journal article" date="2008" name="Nature">
        <title>The genome of the model beetle and pest Tribolium castaneum.</title>
        <authorList>
            <consortium name="Tribolium Genome Sequencing Consortium"/>
            <person name="Richards S."/>
            <person name="Gibbs R.A."/>
            <person name="Weinstock G.M."/>
            <person name="Brown S.J."/>
            <person name="Denell R."/>
            <person name="Beeman R.W."/>
            <person name="Gibbs R."/>
            <person name="Beeman R.W."/>
            <person name="Brown S.J."/>
            <person name="Bucher G."/>
            <person name="Friedrich M."/>
            <person name="Grimmelikhuijzen C.J."/>
            <person name="Klingler M."/>
            <person name="Lorenzen M."/>
            <person name="Richards S."/>
            <person name="Roth S."/>
            <person name="Schroder R."/>
            <person name="Tautz D."/>
            <person name="Zdobnov E.M."/>
            <person name="Muzny D."/>
            <person name="Gibbs R.A."/>
            <person name="Weinstock G.M."/>
            <person name="Attaway T."/>
            <person name="Bell S."/>
            <person name="Buhay C.J."/>
            <person name="Chandrabose M.N."/>
            <person name="Chavez D."/>
            <person name="Clerk-Blankenburg K.P."/>
            <person name="Cree A."/>
            <person name="Dao M."/>
            <person name="Davis C."/>
            <person name="Chacko J."/>
            <person name="Dinh H."/>
            <person name="Dugan-Rocha S."/>
            <person name="Fowler G."/>
            <person name="Garner T.T."/>
            <person name="Garnes J."/>
            <person name="Gnirke A."/>
            <person name="Hawes A."/>
            <person name="Hernandez J."/>
            <person name="Hines S."/>
            <person name="Holder M."/>
            <person name="Hume J."/>
            <person name="Jhangiani S.N."/>
            <person name="Joshi V."/>
            <person name="Khan Z.M."/>
            <person name="Jackson L."/>
            <person name="Kovar C."/>
            <person name="Kowis A."/>
            <person name="Lee S."/>
            <person name="Lewis L.R."/>
            <person name="Margolis J."/>
            <person name="Morgan M."/>
            <person name="Nazareth L.V."/>
            <person name="Nguyen N."/>
            <person name="Okwuonu G."/>
            <person name="Parker D."/>
            <person name="Richards S."/>
            <person name="Ruiz S.J."/>
            <person name="Santibanez J."/>
            <person name="Savard J."/>
            <person name="Scherer S.E."/>
            <person name="Schneider B."/>
            <person name="Sodergren E."/>
            <person name="Tautz D."/>
            <person name="Vattahil S."/>
            <person name="Villasana D."/>
            <person name="White C.S."/>
            <person name="Wright R."/>
            <person name="Park Y."/>
            <person name="Beeman R.W."/>
            <person name="Lord J."/>
            <person name="Oppert B."/>
            <person name="Lorenzen M."/>
            <person name="Brown S."/>
            <person name="Wang L."/>
            <person name="Savard J."/>
            <person name="Tautz D."/>
            <person name="Richards S."/>
            <person name="Weinstock G."/>
            <person name="Gibbs R.A."/>
            <person name="Liu Y."/>
            <person name="Worley K."/>
            <person name="Weinstock G."/>
            <person name="Elsik C.G."/>
            <person name="Reese J.T."/>
            <person name="Elhaik E."/>
            <person name="Landan G."/>
            <person name="Graur D."/>
            <person name="Arensburger P."/>
            <person name="Atkinson P."/>
            <person name="Beeman R.W."/>
            <person name="Beidler J."/>
            <person name="Brown S.J."/>
            <person name="Demuth J.P."/>
            <person name="Drury D.W."/>
            <person name="Du Y.Z."/>
            <person name="Fujiwara H."/>
            <person name="Lorenzen M."/>
            <person name="Maselli V."/>
            <person name="Osanai M."/>
            <person name="Park Y."/>
            <person name="Robertson H.M."/>
            <person name="Tu Z."/>
            <person name="Wang J.J."/>
            <person name="Wang S."/>
            <person name="Richards S."/>
            <person name="Song H."/>
            <person name="Zhang L."/>
            <person name="Sodergren E."/>
            <person name="Werner D."/>
            <person name="Stanke M."/>
            <person name="Morgenstern B."/>
            <person name="Solovyev V."/>
            <person name="Kosarev P."/>
            <person name="Brown G."/>
            <person name="Chen H.C."/>
            <person name="Ermolaeva O."/>
            <person name="Hlavina W."/>
            <person name="Kapustin Y."/>
            <person name="Kiryutin B."/>
            <person name="Kitts P."/>
            <person name="Maglott D."/>
            <person name="Pruitt K."/>
            <person name="Sapojnikov V."/>
            <person name="Souvorov A."/>
            <person name="Mackey A.J."/>
            <person name="Waterhouse R.M."/>
            <person name="Wyder S."/>
            <person name="Zdobnov E.M."/>
            <person name="Zdobnov E.M."/>
            <person name="Wyder S."/>
            <person name="Kriventseva E.V."/>
            <person name="Kadowaki T."/>
            <person name="Bork P."/>
            <person name="Aranda M."/>
            <person name="Bao R."/>
            <person name="Beermann A."/>
            <person name="Berns N."/>
            <person name="Bolognesi R."/>
            <person name="Bonneton F."/>
            <person name="Bopp D."/>
            <person name="Brown S.J."/>
            <person name="Bucher G."/>
            <person name="Butts T."/>
            <person name="Chaumot A."/>
            <person name="Denell R.E."/>
            <person name="Ferrier D.E."/>
            <person name="Friedrich M."/>
            <person name="Gordon C.M."/>
            <person name="Jindra M."/>
            <person name="Klingler M."/>
            <person name="Lan Q."/>
            <person name="Lattorff H.M."/>
            <person name="Laudet V."/>
            <person name="von Levetsow C."/>
            <person name="Liu Z."/>
            <person name="Lutz R."/>
            <person name="Lynch J.A."/>
            <person name="da Fonseca R.N."/>
            <person name="Posnien N."/>
            <person name="Reuter R."/>
            <person name="Roth S."/>
            <person name="Savard J."/>
            <person name="Schinko J.B."/>
            <person name="Schmitt C."/>
            <person name="Schoppmeier M."/>
            <person name="Schroder R."/>
            <person name="Shippy T.D."/>
            <person name="Simonnet F."/>
            <person name="Marques-Souza H."/>
            <person name="Tautz D."/>
            <person name="Tomoyasu Y."/>
            <person name="Trauner J."/>
            <person name="Van der Zee M."/>
            <person name="Vervoort M."/>
            <person name="Wittkopp N."/>
            <person name="Wimmer E.A."/>
            <person name="Yang X."/>
            <person name="Jones A.K."/>
            <person name="Sattelle D.B."/>
            <person name="Ebert P.R."/>
            <person name="Nelson D."/>
            <person name="Scott J.G."/>
            <person name="Beeman R.W."/>
            <person name="Muthukrishnan S."/>
            <person name="Kramer K.J."/>
            <person name="Arakane Y."/>
            <person name="Beeman R.W."/>
            <person name="Zhu Q."/>
            <person name="Hogenkamp D."/>
            <person name="Dixit R."/>
            <person name="Oppert B."/>
            <person name="Jiang H."/>
            <person name="Zou Z."/>
            <person name="Marshall J."/>
            <person name="Elpidina E."/>
            <person name="Vinokurov K."/>
            <person name="Oppert C."/>
            <person name="Zou Z."/>
            <person name="Evans J."/>
            <person name="Lu Z."/>
            <person name="Zhao P."/>
            <person name="Sumathipala N."/>
            <person name="Altincicek B."/>
            <person name="Vilcinskas A."/>
            <person name="Williams M."/>
            <person name="Hultmark D."/>
            <person name="Hetru C."/>
            <person name="Jiang H."/>
            <person name="Grimmelikhuijzen C.J."/>
            <person name="Hauser F."/>
            <person name="Cazzamali G."/>
            <person name="Williamson M."/>
            <person name="Park Y."/>
            <person name="Li B."/>
            <person name="Tanaka Y."/>
            <person name="Predel R."/>
            <person name="Neupert S."/>
            <person name="Schachtner J."/>
            <person name="Verleyen P."/>
            <person name="Raible F."/>
            <person name="Bork P."/>
            <person name="Friedrich M."/>
            <person name="Walden K.K."/>
            <person name="Robertson H.M."/>
            <person name="Angeli S."/>
            <person name="Foret S."/>
            <person name="Bucher G."/>
            <person name="Schuetz S."/>
            <person name="Maleszka R."/>
            <person name="Wimmer E.A."/>
            <person name="Beeman R.W."/>
            <person name="Lorenzen M."/>
            <person name="Tomoyasu Y."/>
            <person name="Miller S.C."/>
            <person name="Grossmann D."/>
            <person name="Bucher G."/>
        </authorList>
    </citation>
    <scope>NUCLEOTIDE SEQUENCE [LARGE SCALE GENOMIC DNA]</scope>
    <source>
        <strain evidence="3 4">Georgia GA2</strain>
    </source>
</reference>
<sequence>MLRYGLIYIATFMFVCGEYSAIKDQAMRSYDDKFSAEIFDNKQEPRENTDPSNQKRPTCAQKNKNNGNKIDNLDIDEKELAKIGKLFMHHLAKDGRKRVDTNDVPMEEPDEEDHGQYVDQDFLDEMQKIENITNEGNKLYDELGGPPTIKYDPDPDNLKSICCTEDESLIDDSNTNHHHLKMHFYKFSPEKIDDKRAISLYPDRNQFYKIPQKFNYIAFLSNDDKFMDVPAVKLNVFSDDLKRGKRTETFVPFFTTLYKRSAKNKLKFRPLRKRFTHTPVLFFNTISGAKRYRRLAKTTSKPAVSNVMKDADALLNKVNFFLKLGDEENEIRQISAHVFPKKQVKKEIKKNNGFKEWFEDDYEEPRTKKESQNQLGTSSLKENFNLLLDFDGELKTTEATTMRQLTTTACKKNAIDMSPIEIENMMKDVVAKIDLPSLARNDFASRGYQNKLLNSEESGSSKEDLVNDFIKDDNFKSEINPENNNLGETIVAEPPIFGNSLLYDINENKIQSDIENTTDAQTTEKPGNLSCAYLLDLFKNIEALKKTDPNLQKICPKLSELSHMGENSTTTEECLNKTSVVTNETTVKMEVTTPETTSTFVCVTTETSSVSSSLTTQEITSPTSCTTESTIDTSSVPSSLATEEITSPTSSTTESTTIDTSPVSSSLTTQEITSATSWTTESAIIDTSLASLISTTEEISSSLESSSTESTTQEDVSVSLTPYNMTHETPPKTSPFPTKIKEATSTILEHSQSVPPQQSNELLTSFRFANKISRDLEGVSKEQSSSTISTQKTTETPCLPTKIDETMTSEENTSLPMEENDLSESFQLLNKTFLQLESAFENLTSGNAKTSGVQGGTAKEVRRTTTEVEKTSANYEVSETTSEIATFSAVSEIIVPIIEVTETSSTSSTPAETAELTLQTSSSPVAEVSSTAENTSEETTVLMSEKTTNFAFETTLETSRETEMTSSVISSSKLTPSTSSTKEAYAEENLAQFTKPIPTSVLKMEGATNSTFSLIAIPETSAKLEETSPQTTSFNIATEKQMLESKESPTVSSTIKEEFAHFTKPVPTSLLKQEGGTVTTYSSIATPETSASTETETIIMTTGSTTYSPPQLEETSPQTTSFNIATENQMPESKESPTVSSTTKEEYAEENFVHFTKPVPASVLNMEGEKQMPESEESPTVSSTTKEEYAEENFEHFAKPVPTSVLKMEEITTNEYFSIANEVPIISATPIEDVKLTSLAKILFPPYIHIPTYKTDEVEDNVPKEINPLVTFSTTELQNGPTIYAPYAQIPTYRTNQFQEVSSPPFPPQFTPLPSTSNSLTTSSQNLEDVSNEYAHYRDEELSAILNLLGHDSSTVSTDNDTCGGMLGKIKRKVFTVKNLLLKSKNRQKEHGIRRKKDVHLRNDLRPKRKRVPDSKEKRMKQETEVGEKSEEEEEMSIKMNNRCGF</sequence>
<feature type="compositionally biased region" description="Polar residues" evidence="1">
    <location>
        <begin position="50"/>
        <end position="69"/>
    </location>
</feature>
<feature type="region of interest" description="Disordered" evidence="1">
    <location>
        <begin position="1168"/>
        <end position="1195"/>
    </location>
</feature>
<feature type="compositionally biased region" description="Low complexity" evidence="1">
    <location>
        <begin position="926"/>
        <end position="938"/>
    </location>
</feature>
<evidence type="ECO:0000313" key="4">
    <source>
        <dbReference type="Proteomes" id="UP000007266"/>
    </source>
</evidence>
<feature type="chain" id="PRO_5007310796" evidence="2">
    <location>
        <begin position="18"/>
        <end position="1446"/>
    </location>
</feature>
<organism evidence="3 4">
    <name type="scientific">Tribolium castaneum</name>
    <name type="common">Red flour beetle</name>
    <dbReference type="NCBI Taxonomy" id="7070"/>
    <lineage>
        <taxon>Eukaryota</taxon>
        <taxon>Metazoa</taxon>
        <taxon>Ecdysozoa</taxon>
        <taxon>Arthropoda</taxon>
        <taxon>Hexapoda</taxon>
        <taxon>Insecta</taxon>
        <taxon>Pterygota</taxon>
        <taxon>Neoptera</taxon>
        <taxon>Endopterygota</taxon>
        <taxon>Coleoptera</taxon>
        <taxon>Polyphaga</taxon>
        <taxon>Cucujiformia</taxon>
        <taxon>Tenebrionidae</taxon>
        <taxon>Tenebrionidae incertae sedis</taxon>
        <taxon>Tribolium</taxon>
    </lineage>
</organism>
<proteinExistence type="predicted"/>
<feature type="compositionally biased region" description="Polar residues" evidence="1">
    <location>
        <begin position="619"/>
        <end position="641"/>
    </location>
</feature>
<feature type="region of interest" description="Disordered" evidence="1">
    <location>
        <begin position="700"/>
        <end position="738"/>
    </location>
</feature>
<protein>
    <submittedName>
        <fullName evidence="3">Uncharacterized protein</fullName>
    </submittedName>
</protein>
<feature type="signal peptide" evidence="2">
    <location>
        <begin position="1"/>
        <end position="17"/>
    </location>
</feature>
<feature type="compositionally biased region" description="Basic and acidic residues" evidence="1">
    <location>
        <begin position="1185"/>
        <end position="1195"/>
    </location>
</feature>
<keyword evidence="2" id="KW-0732">Signal</keyword>
<evidence type="ECO:0000256" key="2">
    <source>
        <dbReference type="SAM" id="SignalP"/>
    </source>
</evidence>
<name>D6WPT3_TRICA</name>
<feature type="region of interest" description="Disordered" evidence="1">
    <location>
        <begin position="902"/>
        <end position="938"/>
    </location>
</feature>
<accession>D6WPT3</accession>
<feature type="compositionally biased region" description="Low complexity" evidence="1">
    <location>
        <begin position="902"/>
        <end position="917"/>
    </location>
</feature>
<feature type="compositionally biased region" description="Basic residues" evidence="1">
    <location>
        <begin position="1386"/>
        <end position="1399"/>
    </location>
</feature>
<dbReference type="EMBL" id="KQ971354">
    <property type="protein sequence ID" value="EFA06868.2"/>
    <property type="molecule type" value="Genomic_DNA"/>
</dbReference>
<evidence type="ECO:0000256" key="1">
    <source>
        <dbReference type="SAM" id="MobiDB-lite"/>
    </source>
</evidence>
<dbReference type="HOGENOM" id="CLU_248287_0_0_1"/>
<evidence type="ECO:0000313" key="3">
    <source>
        <dbReference type="EMBL" id="EFA06868.2"/>
    </source>
</evidence>
<feature type="compositionally biased region" description="Polar residues" evidence="1">
    <location>
        <begin position="663"/>
        <end position="676"/>
    </location>
</feature>
<feature type="region of interest" description="Disordered" evidence="1">
    <location>
        <begin position="611"/>
        <end position="676"/>
    </location>
</feature>
<reference evidence="3 4" key="2">
    <citation type="journal article" date="2010" name="Nucleic Acids Res.">
        <title>BeetleBase in 2010: revisions to provide comprehensive genomic information for Tribolium castaneum.</title>
        <authorList>
            <person name="Kim H.S."/>
            <person name="Murphy T."/>
            <person name="Xia J."/>
            <person name="Caragea D."/>
            <person name="Park Y."/>
            <person name="Beeman R.W."/>
            <person name="Lorenzen M.D."/>
            <person name="Butcher S."/>
            <person name="Manak J.R."/>
            <person name="Brown S.J."/>
        </authorList>
    </citation>
    <scope>GENOME REANNOTATION</scope>
    <source>
        <strain evidence="3 4">Georgia GA2</strain>
    </source>
</reference>
<feature type="region of interest" description="Disordered" evidence="1">
    <location>
        <begin position="1386"/>
        <end position="1446"/>
    </location>
</feature>
<feature type="region of interest" description="Disordered" evidence="1">
    <location>
        <begin position="38"/>
        <end position="71"/>
    </location>
</feature>